<dbReference type="Pfam" id="PF25597">
    <property type="entry name" value="SH3_retrovirus"/>
    <property type="match status" value="1"/>
</dbReference>
<keyword evidence="3" id="KW-1185">Reference proteome</keyword>
<dbReference type="Gene3D" id="3.30.420.10">
    <property type="entry name" value="Ribonuclease H-like superfamily/Ribonuclease H"/>
    <property type="match status" value="1"/>
</dbReference>
<accession>A0A6G0WE67</accession>
<dbReference type="PANTHER" id="PTHR42648:SF18">
    <property type="entry name" value="RETROTRANSPOSON, UNCLASSIFIED-LIKE PROTEIN"/>
    <property type="match status" value="1"/>
</dbReference>
<dbReference type="SUPFAM" id="SSF53098">
    <property type="entry name" value="Ribonuclease H-like"/>
    <property type="match status" value="1"/>
</dbReference>
<dbReference type="AlphaFoldDB" id="A0A6G0WE67"/>
<dbReference type="InterPro" id="IPR057670">
    <property type="entry name" value="SH3_retrovirus"/>
</dbReference>
<name>A0A6G0WE67_9STRA</name>
<proteinExistence type="predicted"/>
<dbReference type="InterPro" id="IPR036397">
    <property type="entry name" value="RNaseH_sf"/>
</dbReference>
<sequence>MMNNLYVLTGVEPTCINALNAFQEDRRLTTDNIKDAQQAERASDKTLLEEQDHAYNELNDEKLVAWHNKLNHADMNQGAKVIKPILIPGIDSATTKRVCSGCAQGQAKRMSYRNTHHYVAPRPLESLNGDLCGPIRPQTINHEVYTSMFVDQASRFIFGKLLKTKGDAIHHPDDLTSKLDNQLPDSRISNLYTDGGGEYASSTFKAACQSRGITQKFTNAESPEENHLAEKTNAYVFNKIRVYVTLSGLPSNLRGYCFKYVVHVYDNTPQELLNQRTPYEVLFSKPSRLYMLKTFGCLAYKYIPKSQRATKLTKPAIPCVFLGYADEQLGYKLWDPKTRYRHCVPIGEV</sequence>
<evidence type="ECO:0000259" key="1">
    <source>
        <dbReference type="PROSITE" id="PS50994"/>
    </source>
</evidence>
<evidence type="ECO:0000313" key="3">
    <source>
        <dbReference type="Proteomes" id="UP000481153"/>
    </source>
</evidence>
<dbReference type="Proteomes" id="UP000481153">
    <property type="component" value="Unassembled WGS sequence"/>
</dbReference>
<comment type="caution">
    <text evidence="2">The sequence shown here is derived from an EMBL/GenBank/DDBJ whole genome shotgun (WGS) entry which is preliminary data.</text>
</comment>
<gene>
    <name evidence="2" type="ORF">Ae201684_016699</name>
</gene>
<dbReference type="GO" id="GO:0003676">
    <property type="term" value="F:nucleic acid binding"/>
    <property type="evidence" value="ECO:0007669"/>
    <property type="project" value="InterPro"/>
</dbReference>
<dbReference type="InterPro" id="IPR001584">
    <property type="entry name" value="Integrase_cat-core"/>
</dbReference>
<dbReference type="VEuPathDB" id="FungiDB:AeMF1_005831"/>
<protein>
    <recommendedName>
        <fullName evidence="1">Integrase catalytic domain-containing protein</fullName>
    </recommendedName>
</protein>
<dbReference type="PROSITE" id="PS50994">
    <property type="entry name" value="INTEGRASE"/>
    <property type="match status" value="1"/>
</dbReference>
<dbReference type="InterPro" id="IPR012337">
    <property type="entry name" value="RNaseH-like_sf"/>
</dbReference>
<feature type="domain" description="Integrase catalytic" evidence="1">
    <location>
        <begin position="119"/>
        <end position="286"/>
    </location>
</feature>
<dbReference type="GO" id="GO:0015074">
    <property type="term" value="P:DNA integration"/>
    <property type="evidence" value="ECO:0007669"/>
    <property type="project" value="InterPro"/>
</dbReference>
<evidence type="ECO:0000313" key="2">
    <source>
        <dbReference type="EMBL" id="KAF0724633.1"/>
    </source>
</evidence>
<dbReference type="PANTHER" id="PTHR42648">
    <property type="entry name" value="TRANSPOSASE, PUTATIVE-RELATED"/>
    <property type="match status" value="1"/>
</dbReference>
<dbReference type="InterPro" id="IPR039537">
    <property type="entry name" value="Retrotran_Ty1/copia-like"/>
</dbReference>
<organism evidence="2 3">
    <name type="scientific">Aphanomyces euteiches</name>
    <dbReference type="NCBI Taxonomy" id="100861"/>
    <lineage>
        <taxon>Eukaryota</taxon>
        <taxon>Sar</taxon>
        <taxon>Stramenopiles</taxon>
        <taxon>Oomycota</taxon>
        <taxon>Saprolegniomycetes</taxon>
        <taxon>Saprolegniales</taxon>
        <taxon>Verrucalvaceae</taxon>
        <taxon>Aphanomyces</taxon>
    </lineage>
</organism>
<dbReference type="EMBL" id="VJMJ01000266">
    <property type="protein sequence ID" value="KAF0724633.1"/>
    <property type="molecule type" value="Genomic_DNA"/>
</dbReference>
<reference evidence="2 3" key="1">
    <citation type="submission" date="2019-07" db="EMBL/GenBank/DDBJ databases">
        <title>Genomics analysis of Aphanomyces spp. identifies a new class of oomycete effector associated with host adaptation.</title>
        <authorList>
            <person name="Gaulin E."/>
        </authorList>
    </citation>
    <scope>NUCLEOTIDE SEQUENCE [LARGE SCALE GENOMIC DNA]</scope>
    <source>
        <strain evidence="2 3">ATCC 201684</strain>
    </source>
</reference>